<name>A0A0V1F226_TRIPS</name>
<accession>A0A0V1F226</accession>
<organism evidence="1 2">
    <name type="scientific">Trichinella pseudospiralis</name>
    <name type="common">Parasitic roundworm</name>
    <dbReference type="NCBI Taxonomy" id="6337"/>
    <lineage>
        <taxon>Eukaryota</taxon>
        <taxon>Metazoa</taxon>
        <taxon>Ecdysozoa</taxon>
        <taxon>Nematoda</taxon>
        <taxon>Enoplea</taxon>
        <taxon>Dorylaimia</taxon>
        <taxon>Trichinellida</taxon>
        <taxon>Trichinellidae</taxon>
        <taxon>Trichinella</taxon>
    </lineage>
</organism>
<evidence type="ECO:0000313" key="1">
    <source>
        <dbReference type="EMBL" id="KRY80205.1"/>
    </source>
</evidence>
<sequence>MSPSVREIIAGRLISESCICGFQARLVWKPTLRDYEDESNNLCKFLLIMQIFNDYANFTTAKGIAWGKPSG</sequence>
<evidence type="ECO:0000313" key="2">
    <source>
        <dbReference type="Proteomes" id="UP000054995"/>
    </source>
</evidence>
<reference evidence="1 2" key="1">
    <citation type="submission" date="2015-01" db="EMBL/GenBank/DDBJ databases">
        <title>Evolution of Trichinella species and genotypes.</title>
        <authorList>
            <person name="Korhonen P.K."/>
            <person name="Edoardo P."/>
            <person name="Giuseppe L.R."/>
            <person name="Gasser R.B."/>
        </authorList>
    </citation>
    <scope>NUCLEOTIDE SEQUENCE [LARGE SCALE GENOMIC DNA]</scope>
    <source>
        <strain evidence="1">ISS470</strain>
    </source>
</reference>
<proteinExistence type="predicted"/>
<dbReference type="EMBL" id="JYDT01000702">
    <property type="protein sequence ID" value="KRY80205.1"/>
    <property type="molecule type" value="Genomic_DNA"/>
</dbReference>
<comment type="caution">
    <text evidence="1">The sequence shown here is derived from an EMBL/GenBank/DDBJ whole genome shotgun (WGS) entry which is preliminary data.</text>
</comment>
<protein>
    <submittedName>
        <fullName evidence="1">Uncharacterized protein</fullName>
    </submittedName>
</protein>
<keyword evidence="2" id="KW-1185">Reference proteome</keyword>
<gene>
    <name evidence="1" type="ORF">T4D_2600</name>
</gene>
<dbReference type="Proteomes" id="UP000054995">
    <property type="component" value="Unassembled WGS sequence"/>
</dbReference>
<dbReference type="AlphaFoldDB" id="A0A0V1F226"/>